<dbReference type="PANTHER" id="PTHR31740:SF2">
    <property type="entry name" value="CENTROMERE PROTEIN L"/>
    <property type="match status" value="1"/>
</dbReference>
<evidence type="ECO:0000313" key="8">
    <source>
        <dbReference type="EMBL" id="KAK6310639.1"/>
    </source>
</evidence>
<dbReference type="Proteomes" id="UP001356427">
    <property type="component" value="Unassembled WGS sequence"/>
</dbReference>
<evidence type="ECO:0000256" key="7">
    <source>
        <dbReference type="ARBA" id="ARBA00023328"/>
    </source>
</evidence>
<gene>
    <name evidence="8" type="ORF">J4Q44_G00186940</name>
</gene>
<protein>
    <recommendedName>
        <fullName evidence="4">Centromere protein L</fullName>
    </recommendedName>
</protein>
<evidence type="ECO:0000256" key="5">
    <source>
        <dbReference type="ARBA" id="ARBA00022454"/>
    </source>
</evidence>
<evidence type="ECO:0000256" key="2">
    <source>
        <dbReference type="ARBA" id="ARBA00004584"/>
    </source>
</evidence>
<dbReference type="AlphaFoldDB" id="A0AAN8QND9"/>
<proteinExistence type="inferred from homology"/>
<reference evidence="8 9" key="1">
    <citation type="submission" date="2021-04" db="EMBL/GenBank/DDBJ databases">
        <authorList>
            <person name="De Guttry C."/>
            <person name="Zahm M."/>
            <person name="Klopp C."/>
            <person name="Cabau C."/>
            <person name="Louis A."/>
            <person name="Berthelot C."/>
            <person name="Parey E."/>
            <person name="Roest Crollius H."/>
            <person name="Montfort J."/>
            <person name="Robinson-Rechavi M."/>
            <person name="Bucao C."/>
            <person name="Bouchez O."/>
            <person name="Gislard M."/>
            <person name="Lluch J."/>
            <person name="Milhes M."/>
            <person name="Lampietro C."/>
            <person name="Lopez Roques C."/>
            <person name="Donnadieu C."/>
            <person name="Braasch I."/>
            <person name="Desvignes T."/>
            <person name="Postlethwait J."/>
            <person name="Bobe J."/>
            <person name="Wedekind C."/>
            <person name="Guiguen Y."/>
        </authorList>
    </citation>
    <scope>NUCLEOTIDE SEQUENCE [LARGE SCALE GENOMIC DNA]</scope>
    <source>
        <strain evidence="8">Cs_M1</strain>
        <tissue evidence="8">Blood</tissue>
    </source>
</reference>
<evidence type="ECO:0000313" key="9">
    <source>
        <dbReference type="Proteomes" id="UP001356427"/>
    </source>
</evidence>
<dbReference type="InterPro" id="IPR025204">
    <property type="entry name" value="CENP-L"/>
</dbReference>
<dbReference type="Pfam" id="PF13092">
    <property type="entry name" value="CENP-L"/>
    <property type="match status" value="1"/>
</dbReference>
<dbReference type="GO" id="GO:0005634">
    <property type="term" value="C:nucleus"/>
    <property type="evidence" value="ECO:0007669"/>
    <property type="project" value="UniProtKB-SubCell"/>
</dbReference>
<organism evidence="8 9">
    <name type="scientific">Coregonus suidteri</name>
    <dbReference type="NCBI Taxonomy" id="861788"/>
    <lineage>
        <taxon>Eukaryota</taxon>
        <taxon>Metazoa</taxon>
        <taxon>Chordata</taxon>
        <taxon>Craniata</taxon>
        <taxon>Vertebrata</taxon>
        <taxon>Euteleostomi</taxon>
        <taxon>Actinopterygii</taxon>
        <taxon>Neopterygii</taxon>
        <taxon>Teleostei</taxon>
        <taxon>Protacanthopterygii</taxon>
        <taxon>Salmoniformes</taxon>
        <taxon>Salmonidae</taxon>
        <taxon>Coregoninae</taxon>
        <taxon>Coregonus</taxon>
    </lineage>
</organism>
<comment type="caution">
    <text evidence="8">The sequence shown here is derived from an EMBL/GenBank/DDBJ whole genome shotgun (WGS) entry which is preliminary data.</text>
</comment>
<dbReference type="GO" id="GO:0000775">
    <property type="term" value="C:chromosome, centromeric region"/>
    <property type="evidence" value="ECO:0007669"/>
    <property type="project" value="UniProtKB-SubCell"/>
</dbReference>
<comment type="subcellular location">
    <subcellularLocation>
        <location evidence="2">Chromosome</location>
        <location evidence="2">Centromere</location>
    </subcellularLocation>
    <subcellularLocation>
        <location evidence="1">Nucleus</location>
    </subcellularLocation>
</comment>
<keyword evidence="7" id="KW-0137">Centromere</keyword>
<evidence type="ECO:0000256" key="3">
    <source>
        <dbReference type="ARBA" id="ARBA00011060"/>
    </source>
</evidence>
<dbReference type="PANTHER" id="PTHR31740">
    <property type="entry name" value="CENTROMERE PROTEIN L"/>
    <property type="match status" value="1"/>
</dbReference>
<sequence>MLNDAVIDYISLSRFKLHHGKARCSNPLPVFAGVIFFPVMEERNSTEKTPLNNVLAQRRSKSYRRSMRSCVEATHLAYTSGHLTALRIPRSRSAPKSRDITKQVDPDQVALLVKKEWQLSYVTPLYQFRHTQLKPYSKQLSAFIVSEKQQGLAIEVGQELGFKVNFSVVLGLAETDKDAETVFIQILSKQAFAAKDDAQKVVWSGWLTCVNGDLDYLRSLPPEFVSLPLLCTRGPESLTVLVKSWFEKTFDCCFGPLGINSTNLQWLASLWTGCHPTINIQYLKLVWTLPTLPPMDVTYTVDPQDAWELWDSVRQVDTTEDSISIDEVTMFIKGLQSHFFRHFRIDLSAGSLMQISTALGSSHHSGKIKIASPNYIPTILQLLTECALLKMPI</sequence>
<keyword evidence="9" id="KW-1185">Reference proteome</keyword>
<evidence type="ECO:0000256" key="6">
    <source>
        <dbReference type="ARBA" id="ARBA00023242"/>
    </source>
</evidence>
<dbReference type="EMBL" id="JAGTTL010000016">
    <property type="protein sequence ID" value="KAK6310639.1"/>
    <property type="molecule type" value="Genomic_DNA"/>
</dbReference>
<name>A0AAN8QND9_9TELE</name>
<evidence type="ECO:0000256" key="1">
    <source>
        <dbReference type="ARBA" id="ARBA00004123"/>
    </source>
</evidence>
<keyword evidence="6" id="KW-0539">Nucleus</keyword>
<comment type="similarity">
    <text evidence="3">Belongs to the CENP-L/IML3 family.</text>
</comment>
<accession>A0AAN8QND9</accession>
<keyword evidence="5" id="KW-0158">Chromosome</keyword>
<evidence type="ECO:0000256" key="4">
    <source>
        <dbReference type="ARBA" id="ARBA00016380"/>
    </source>
</evidence>